<feature type="transmembrane region" description="Helical" evidence="1">
    <location>
        <begin position="12"/>
        <end position="33"/>
    </location>
</feature>
<feature type="transmembrane region" description="Helical" evidence="1">
    <location>
        <begin position="121"/>
        <end position="142"/>
    </location>
</feature>
<evidence type="ECO:0000313" key="4">
    <source>
        <dbReference type="Proteomes" id="UP000011135"/>
    </source>
</evidence>
<dbReference type="Pfam" id="PF00211">
    <property type="entry name" value="Guanylate_cyc"/>
    <property type="match status" value="1"/>
</dbReference>
<dbReference type="GO" id="GO:0035556">
    <property type="term" value="P:intracellular signal transduction"/>
    <property type="evidence" value="ECO:0007669"/>
    <property type="project" value="InterPro"/>
</dbReference>
<dbReference type="GO" id="GO:0004016">
    <property type="term" value="F:adenylate cyclase activity"/>
    <property type="evidence" value="ECO:0007669"/>
    <property type="project" value="UniProtKB-ARBA"/>
</dbReference>
<gene>
    <name evidence="3" type="ORF">C900_03924</name>
</gene>
<dbReference type="Gene3D" id="3.30.70.1230">
    <property type="entry name" value="Nucleotide cyclase"/>
    <property type="match status" value="1"/>
</dbReference>
<organism evidence="3 4">
    <name type="scientific">Fulvivirga imtechensis AK7</name>
    <dbReference type="NCBI Taxonomy" id="1237149"/>
    <lineage>
        <taxon>Bacteria</taxon>
        <taxon>Pseudomonadati</taxon>
        <taxon>Bacteroidota</taxon>
        <taxon>Cytophagia</taxon>
        <taxon>Cytophagales</taxon>
        <taxon>Fulvivirgaceae</taxon>
        <taxon>Fulvivirga</taxon>
    </lineage>
</organism>
<sequence>MHVISAHSKERIIGYAWWITLYWLIIGLFAFGYETILLSQEWPVNLYIFALGVYTLPPVIFGLPFLILEQLFVLKWMNMLNFYLALIIRSMLYLMGIIAAYSLIQYFGPLIFPATFFKEPFLLKFIFVWGLGSILALLFYSLSSKHDPKMFMSWLRGEYHKPKQEDRVFLFCDINKSTPVAERLGSRLYFDFLNEFYSFITPIIQRYEGEVYQYVGDEIVISWPLQKGLANNNALELFFEIKAALEKKAAFFLKSFHYAPTIKGSLHVGQITKGELNAIKKEFIYTGDVLNTTSRMYAICKEKDVPLVISRGLLEQFSEPDRYVIHDEGYFLPRGKQEKIYIYSIPERQSP</sequence>
<dbReference type="OrthoDB" id="341967at2"/>
<keyword evidence="1" id="KW-0812">Transmembrane</keyword>
<comment type="caution">
    <text evidence="3">The sequence shown here is derived from an EMBL/GenBank/DDBJ whole genome shotgun (WGS) entry which is preliminary data.</text>
</comment>
<dbReference type="InterPro" id="IPR029787">
    <property type="entry name" value="Nucleotide_cyclase"/>
</dbReference>
<dbReference type="EMBL" id="AMZN01000055">
    <property type="protein sequence ID" value="ELR70239.1"/>
    <property type="molecule type" value="Genomic_DNA"/>
</dbReference>
<dbReference type="PANTHER" id="PTHR43081">
    <property type="entry name" value="ADENYLATE CYCLASE, TERMINAL-DIFFERENTIATION SPECIFIC-RELATED"/>
    <property type="match status" value="1"/>
</dbReference>
<dbReference type="PATRIC" id="fig|1237149.3.peg.3686"/>
<evidence type="ECO:0000256" key="1">
    <source>
        <dbReference type="SAM" id="Phobius"/>
    </source>
</evidence>
<dbReference type="InterPro" id="IPR050697">
    <property type="entry name" value="Adenylyl/Guanylyl_Cyclase_3/4"/>
</dbReference>
<proteinExistence type="predicted"/>
<keyword evidence="1" id="KW-0472">Membrane</keyword>
<keyword evidence="1" id="KW-1133">Transmembrane helix</keyword>
<feature type="transmembrane region" description="Helical" evidence="1">
    <location>
        <begin position="45"/>
        <end position="68"/>
    </location>
</feature>
<keyword evidence="4" id="KW-1185">Reference proteome</keyword>
<name>L8JS06_9BACT</name>
<dbReference type="RefSeq" id="WP_009581331.1">
    <property type="nucleotide sequence ID" value="NZ_AMZN01000055.1"/>
</dbReference>
<evidence type="ECO:0000313" key="3">
    <source>
        <dbReference type="EMBL" id="ELR70239.1"/>
    </source>
</evidence>
<dbReference type="InterPro" id="IPR001054">
    <property type="entry name" value="A/G_cyclase"/>
</dbReference>
<dbReference type="STRING" id="1237149.C900_03924"/>
<dbReference type="GO" id="GO:0009190">
    <property type="term" value="P:cyclic nucleotide biosynthetic process"/>
    <property type="evidence" value="ECO:0007669"/>
    <property type="project" value="InterPro"/>
</dbReference>
<accession>L8JS06</accession>
<dbReference type="eggNOG" id="COG2114">
    <property type="taxonomic scope" value="Bacteria"/>
</dbReference>
<dbReference type="SUPFAM" id="SSF55073">
    <property type="entry name" value="Nucleotide cyclase"/>
    <property type="match status" value="1"/>
</dbReference>
<dbReference type="AlphaFoldDB" id="L8JS06"/>
<feature type="transmembrane region" description="Helical" evidence="1">
    <location>
        <begin position="80"/>
        <end position="101"/>
    </location>
</feature>
<evidence type="ECO:0000259" key="2">
    <source>
        <dbReference type="PROSITE" id="PS50125"/>
    </source>
</evidence>
<feature type="domain" description="Guanylate cyclase" evidence="2">
    <location>
        <begin position="168"/>
        <end position="297"/>
    </location>
</feature>
<protein>
    <submittedName>
        <fullName evidence="3">Adenylate cyclase</fullName>
    </submittedName>
</protein>
<dbReference type="CDD" id="cd07302">
    <property type="entry name" value="CHD"/>
    <property type="match status" value="1"/>
</dbReference>
<dbReference type="PANTHER" id="PTHR43081:SF1">
    <property type="entry name" value="ADENYLATE CYCLASE, TERMINAL-DIFFERENTIATION SPECIFIC"/>
    <property type="match status" value="1"/>
</dbReference>
<dbReference type="PROSITE" id="PS50125">
    <property type="entry name" value="GUANYLATE_CYCLASE_2"/>
    <property type="match status" value="1"/>
</dbReference>
<reference evidence="3 4" key="1">
    <citation type="submission" date="2012-12" db="EMBL/GenBank/DDBJ databases">
        <title>Genome assembly of Fulvivirga imtechensis AK7.</title>
        <authorList>
            <person name="Nupur N."/>
            <person name="Khatri I."/>
            <person name="Kumar R."/>
            <person name="Subramanian S."/>
            <person name="Pinnaka A."/>
        </authorList>
    </citation>
    <scope>NUCLEOTIDE SEQUENCE [LARGE SCALE GENOMIC DNA]</scope>
    <source>
        <strain evidence="3 4">AK7</strain>
    </source>
</reference>
<dbReference type="Proteomes" id="UP000011135">
    <property type="component" value="Unassembled WGS sequence"/>
</dbReference>